<accession>A0AAV0IST0</accession>
<dbReference type="AlphaFoldDB" id="A0AAV0IST0"/>
<dbReference type="Gene3D" id="3.20.20.80">
    <property type="entry name" value="Glycosidases"/>
    <property type="match status" value="4"/>
</dbReference>
<feature type="chain" id="PRO_5043606050" evidence="4">
    <location>
        <begin position="25"/>
        <end position="399"/>
    </location>
</feature>
<dbReference type="PANTHER" id="PTHR10353">
    <property type="entry name" value="GLYCOSYL HYDROLASE"/>
    <property type="match status" value="1"/>
</dbReference>
<dbReference type="Pfam" id="PF00232">
    <property type="entry name" value="Glyco_hydro_1"/>
    <property type="match status" value="3"/>
</dbReference>
<evidence type="ECO:0000256" key="3">
    <source>
        <dbReference type="RuleBase" id="RU003690"/>
    </source>
</evidence>
<dbReference type="EMBL" id="CAMGYJ010000004">
    <property type="protein sequence ID" value="CAI0399832.1"/>
    <property type="molecule type" value="Genomic_DNA"/>
</dbReference>
<feature type="signal peptide" evidence="4">
    <location>
        <begin position="1"/>
        <end position="24"/>
    </location>
</feature>
<organism evidence="5 6">
    <name type="scientific">Linum tenue</name>
    <dbReference type="NCBI Taxonomy" id="586396"/>
    <lineage>
        <taxon>Eukaryota</taxon>
        <taxon>Viridiplantae</taxon>
        <taxon>Streptophyta</taxon>
        <taxon>Embryophyta</taxon>
        <taxon>Tracheophyta</taxon>
        <taxon>Spermatophyta</taxon>
        <taxon>Magnoliopsida</taxon>
        <taxon>eudicotyledons</taxon>
        <taxon>Gunneridae</taxon>
        <taxon>Pentapetalae</taxon>
        <taxon>rosids</taxon>
        <taxon>fabids</taxon>
        <taxon>Malpighiales</taxon>
        <taxon>Linaceae</taxon>
        <taxon>Linum</taxon>
    </lineage>
</organism>
<reference evidence="5" key="1">
    <citation type="submission" date="2022-08" db="EMBL/GenBank/DDBJ databases">
        <authorList>
            <person name="Gutierrez-Valencia J."/>
        </authorList>
    </citation>
    <scope>NUCLEOTIDE SEQUENCE</scope>
</reference>
<dbReference type="PRINTS" id="PR00131">
    <property type="entry name" value="GLHYDRLASE1"/>
</dbReference>
<protein>
    <submittedName>
        <fullName evidence="5">Uncharacterized protein</fullName>
    </submittedName>
</protein>
<name>A0AAV0IST0_9ROSI</name>
<keyword evidence="2" id="KW-0378">Hydrolase</keyword>
<dbReference type="SUPFAM" id="SSF51445">
    <property type="entry name" value="(Trans)glycosidases"/>
    <property type="match status" value="1"/>
</dbReference>
<dbReference type="Proteomes" id="UP001154282">
    <property type="component" value="Unassembled WGS sequence"/>
</dbReference>
<dbReference type="GO" id="GO:0005975">
    <property type="term" value="P:carbohydrate metabolic process"/>
    <property type="evidence" value="ECO:0007669"/>
    <property type="project" value="InterPro"/>
</dbReference>
<dbReference type="InterPro" id="IPR017853">
    <property type="entry name" value="GH"/>
</dbReference>
<comment type="similarity">
    <text evidence="1 3">Belongs to the glycosyl hydrolase 1 family.</text>
</comment>
<evidence type="ECO:0000256" key="2">
    <source>
        <dbReference type="ARBA" id="ARBA00022801"/>
    </source>
</evidence>
<keyword evidence="6" id="KW-1185">Reference proteome</keyword>
<dbReference type="InterPro" id="IPR033132">
    <property type="entry name" value="GH_1_N_CS"/>
</dbReference>
<dbReference type="InterPro" id="IPR001360">
    <property type="entry name" value="Glyco_hydro_1"/>
</dbReference>
<keyword evidence="4" id="KW-0732">Signal</keyword>
<comment type="caution">
    <text evidence="5">The sequence shown here is derived from an EMBL/GenBank/DDBJ whole genome shotgun (WGS) entry which is preliminary data.</text>
</comment>
<sequence>MAFRVLVLMLLSSLLAHVIGSGMAQSDPCLDLTEYQYEPSPELPLGRRSFPKGFVFASATAAYQIEGAANQYCRGPSIWDRFAHEFPERIADGSNGDVALDHYHRLEQGIKFYHDLLDLLEKHGLEPYVTIWHWDTPQALEAEYGGFLSRNIVACVAGDSATEPYIVTHNLLLAHAAAYRLYEKKYKEQQGAIGITVVTFWFIPYNPDDTADVDSVQRSLDFNYGWYLDPLTYGRYPRNMVDLVGSRLPTFTEEESHLLKNTYDFIGLNYYTTYYSKNNTELTLAEARADTMRVNFYNAHLASIRQAMIEKEVKVRGFFAWSYADNYEWNDGYSVRFGLNYVNYTDLSRHPKHSACWYTNFCRRDPPREDNNLKMITAGPASAAGGRKSLLRRPAAYAN</sequence>
<proteinExistence type="inferred from homology"/>
<evidence type="ECO:0000313" key="6">
    <source>
        <dbReference type="Proteomes" id="UP001154282"/>
    </source>
</evidence>
<dbReference type="PROSITE" id="PS00653">
    <property type="entry name" value="GLYCOSYL_HYDROL_F1_2"/>
    <property type="match status" value="1"/>
</dbReference>
<dbReference type="GO" id="GO:0008422">
    <property type="term" value="F:beta-glucosidase activity"/>
    <property type="evidence" value="ECO:0007669"/>
    <property type="project" value="UniProtKB-ARBA"/>
</dbReference>
<evidence type="ECO:0000256" key="1">
    <source>
        <dbReference type="ARBA" id="ARBA00010838"/>
    </source>
</evidence>
<evidence type="ECO:0000313" key="5">
    <source>
        <dbReference type="EMBL" id="CAI0399832.1"/>
    </source>
</evidence>
<evidence type="ECO:0000256" key="4">
    <source>
        <dbReference type="SAM" id="SignalP"/>
    </source>
</evidence>
<gene>
    <name evidence="5" type="ORF">LITE_LOCUS10485</name>
</gene>
<dbReference type="PANTHER" id="PTHR10353:SF323">
    <property type="entry name" value="LINAMARASE"/>
    <property type="match status" value="1"/>
</dbReference>